<sequence>MLLLATKNRHKVEEIRRFVPEGLKIVTLQDMNIHQEAEENGETFVENAIKKAVFYAQIADLPTIADDSGLMIDALNGFPGVKSARFMPNASYREKMQFILKMLEGRTDRTARFVCAAAYYDPKERLLVCAEGIVEGHISEEIRGTFGFGYDPIFIPEGFHETFGELNEVKHTISHRYRAFSKLFSLLNAIILAK</sequence>
<dbReference type="GO" id="GO:0009146">
    <property type="term" value="P:purine nucleoside triphosphate catabolic process"/>
    <property type="evidence" value="ECO:0007669"/>
    <property type="project" value="UniProtKB-UniRule"/>
</dbReference>
<evidence type="ECO:0000256" key="11">
    <source>
        <dbReference type="RuleBase" id="RU003781"/>
    </source>
</evidence>
<feature type="binding site" evidence="10">
    <location>
        <begin position="6"/>
        <end position="11"/>
    </location>
    <ligand>
        <name>substrate</name>
    </ligand>
</feature>
<dbReference type="PANTHER" id="PTHR11067">
    <property type="entry name" value="INOSINE TRIPHOSPHATE PYROPHOSPHATASE/HAM1 PROTEIN"/>
    <property type="match status" value="1"/>
</dbReference>
<evidence type="ECO:0000256" key="5">
    <source>
        <dbReference type="ARBA" id="ARBA00022801"/>
    </source>
</evidence>
<dbReference type="KEGG" id="phy:AJ81_04165"/>
<keyword evidence="7 10" id="KW-0546">Nucleotide metabolism</keyword>
<dbReference type="Proteomes" id="UP000077469">
    <property type="component" value="Chromosome"/>
</dbReference>
<feature type="binding site" evidence="10">
    <location>
        <position position="170"/>
    </location>
    <ligand>
        <name>substrate</name>
    </ligand>
</feature>
<dbReference type="HAMAP" id="MF_01405">
    <property type="entry name" value="Non_canon_purine_NTPase"/>
    <property type="match status" value="1"/>
</dbReference>
<keyword evidence="5 10" id="KW-0378">Hydrolase</keyword>
<dbReference type="PaxDb" id="1123384-AJ81_04165"/>
<reference evidence="12 13" key="1">
    <citation type="submission" date="2014-01" db="EMBL/GenBank/DDBJ databases">
        <title>Genome sequencing of Thermotog hypogea.</title>
        <authorList>
            <person name="Zhang X."/>
            <person name="Alvare G."/>
            <person name="Fristensky B."/>
            <person name="Chen L."/>
            <person name="Suen T."/>
            <person name="Chen Q."/>
            <person name="Ma K."/>
        </authorList>
    </citation>
    <scope>NUCLEOTIDE SEQUENCE [LARGE SCALE GENOMIC DNA]</scope>
    <source>
        <strain evidence="12 13">DSM 11164</strain>
    </source>
</reference>
<feature type="binding site" evidence="10">
    <location>
        <begin position="148"/>
        <end position="151"/>
    </location>
    <ligand>
        <name>substrate</name>
    </ligand>
</feature>
<keyword evidence="4 10" id="KW-0547">Nucleotide-binding</keyword>
<dbReference type="FunFam" id="3.90.950.10:FF:000001">
    <property type="entry name" value="dITP/XTP pyrophosphatase"/>
    <property type="match status" value="1"/>
</dbReference>
<keyword evidence="6 10" id="KW-0460">Magnesium</keyword>
<name>A0A0X1KQJ4_9THEM</name>
<dbReference type="InterPro" id="IPR020922">
    <property type="entry name" value="dITP/XTP_pyrophosphatase"/>
</dbReference>
<dbReference type="OrthoDB" id="9807456at2"/>
<dbReference type="AlphaFoldDB" id="A0A0X1KQJ4"/>
<evidence type="ECO:0000256" key="3">
    <source>
        <dbReference type="ARBA" id="ARBA00022723"/>
    </source>
</evidence>
<feature type="binding site" evidence="10">
    <location>
        <position position="67"/>
    </location>
    <ligand>
        <name>Mg(2+)</name>
        <dbReference type="ChEBI" id="CHEBI:18420"/>
    </ligand>
</feature>
<feature type="binding site" evidence="10">
    <location>
        <begin position="175"/>
        <end position="176"/>
    </location>
    <ligand>
        <name>substrate</name>
    </ligand>
</feature>
<comment type="subunit">
    <text evidence="2 10">Homodimer.</text>
</comment>
<keyword evidence="13" id="KW-1185">Reference proteome</keyword>
<comment type="similarity">
    <text evidence="1 10 11">Belongs to the HAM1 NTPase family.</text>
</comment>
<comment type="function">
    <text evidence="10">Pyrophosphatase that catalyzes the hydrolysis of nucleoside triphosphates to their monophosphate derivatives, with a high preference for the non-canonical purine nucleotides XTP (xanthosine triphosphate), dITP (deoxyinosine triphosphate) and ITP. Seems to function as a house-cleaning enzyme that removes non-canonical purine nucleotides from the nucleotide pool, thus preventing their incorporation into DNA/RNA and avoiding chromosomal lesions.</text>
</comment>
<dbReference type="GO" id="GO:0017111">
    <property type="term" value="F:ribonucleoside triphosphate phosphatase activity"/>
    <property type="evidence" value="ECO:0007669"/>
    <property type="project" value="InterPro"/>
</dbReference>
<dbReference type="GO" id="GO:0009117">
    <property type="term" value="P:nucleotide metabolic process"/>
    <property type="evidence" value="ECO:0007669"/>
    <property type="project" value="UniProtKB-KW"/>
</dbReference>
<dbReference type="GO" id="GO:0005829">
    <property type="term" value="C:cytosol"/>
    <property type="evidence" value="ECO:0007669"/>
    <property type="project" value="TreeGrafter"/>
</dbReference>
<dbReference type="GO" id="GO:0036220">
    <property type="term" value="F:ITP diphosphatase activity"/>
    <property type="evidence" value="ECO:0007669"/>
    <property type="project" value="UniProtKB-UniRule"/>
</dbReference>
<evidence type="ECO:0000313" key="13">
    <source>
        <dbReference type="Proteomes" id="UP000077469"/>
    </source>
</evidence>
<dbReference type="STRING" id="1123384.AJ81_04165"/>
<dbReference type="CDD" id="cd00515">
    <property type="entry name" value="HAM1"/>
    <property type="match status" value="1"/>
</dbReference>
<organism evidence="12 13">
    <name type="scientific">Pseudothermotoga hypogea DSM 11164 = NBRC 106472</name>
    <dbReference type="NCBI Taxonomy" id="1123384"/>
    <lineage>
        <taxon>Bacteria</taxon>
        <taxon>Thermotogati</taxon>
        <taxon>Thermotogota</taxon>
        <taxon>Thermotogae</taxon>
        <taxon>Thermotogales</taxon>
        <taxon>Thermotogaceae</taxon>
        <taxon>Pseudothermotoga</taxon>
    </lineage>
</organism>
<comment type="catalytic activity">
    <reaction evidence="10">
        <text>ITP + H2O = IMP + diphosphate + H(+)</text>
        <dbReference type="Rhea" id="RHEA:29399"/>
        <dbReference type="ChEBI" id="CHEBI:15377"/>
        <dbReference type="ChEBI" id="CHEBI:15378"/>
        <dbReference type="ChEBI" id="CHEBI:33019"/>
        <dbReference type="ChEBI" id="CHEBI:58053"/>
        <dbReference type="ChEBI" id="CHEBI:61402"/>
        <dbReference type="EC" id="3.6.1.66"/>
    </reaction>
</comment>
<dbReference type="GO" id="GO:0035870">
    <property type="term" value="F:dITP diphosphatase activity"/>
    <property type="evidence" value="ECO:0007669"/>
    <property type="project" value="UniProtKB-UniRule"/>
</dbReference>
<dbReference type="Gene3D" id="3.90.950.10">
    <property type="match status" value="1"/>
</dbReference>
<proteinExistence type="inferred from homology"/>
<keyword evidence="3 10" id="KW-0479">Metal-binding</keyword>
<evidence type="ECO:0000256" key="10">
    <source>
        <dbReference type="HAMAP-Rule" id="MF_01405"/>
    </source>
</evidence>
<evidence type="ECO:0000256" key="4">
    <source>
        <dbReference type="ARBA" id="ARBA00022741"/>
    </source>
</evidence>
<dbReference type="EMBL" id="CP007141">
    <property type="protein sequence ID" value="AJC73532.1"/>
    <property type="molecule type" value="Genomic_DNA"/>
</dbReference>
<evidence type="ECO:0000256" key="8">
    <source>
        <dbReference type="ARBA" id="ARBA00051875"/>
    </source>
</evidence>
<evidence type="ECO:0000256" key="6">
    <source>
        <dbReference type="ARBA" id="ARBA00022842"/>
    </source>
</evidence>
<comment type="cofactor">
    <cofactor evidence="10">
        <name>Mg(2+)</name>
        <dbReference type="ChEBI" id="CHEBI:18420"/>
    </cofactor>
    <text evidence="10">Binds 1 Mg(2+) ion per subunit.</text>
</comment>
<evidence type="ECO:0000256" key="7">
    <source>
        <dbReference type="ARBA" id="ARBA00023080"/>
    </source>
</evidence>
<dbReference type="EC" id="3.6.1.66" evidence="10"/>
<feature type="active site" description="Proton acceptor" evidence="10">
    <location>
        <position position="67"/>
    </location>
</feature>
<dbReference type="InterPro" id="IPR029001">
    <property type="entry name" value="ITPase-like_fam"/>
</dbReference>
<evidence type="ECO:0000256" key="9">
    <source>
        <dbReference type="ARBA" id="ARBA00052017"/>
    </source>
</evidence>
<dbReference type="RefSeq" id="WP_031504713.1">
    <property type="nucleotide sequence ID" value="NC_022795.1"/>
</dbReference>
<dbReference type="GO" id="GO:0046872">
    <property type="term" value="F:metal ion binding"/>
    <property type="evidence" value="ECO:0007669"/>
    <property type="project" value="UniProtKB-KW"/>
</dbReference>
<feature type="binding site" evidence="10">
    <location>
        <position position="68"/>
    </location>
    <ligand>
        <name>substrate</name>
    </ligand>
</feature>
<dbReference type="PATRIC" id="fig|1123384.7.peg.815"/>
<dbReference type="SUPFAM" id="SSF52972">
    <property type="entry name" value="ITPase-like"/>
    <property type="match status" value="1"/>
</dbReference>
<evidence type="ECO:0000256" key="2">
    <source>
        <dbReference type="ARBA" id="ARBA00011738"/>
    </source>
</evidence>
<evidence type="ECO:0000256" key="1">
    <source>
        <dbReference type="ARBA" id="ARBA00008023"/>
    </source>
</evidence>
<dbReference type="NCBIfam" id="TIGR00042">
    <property type="entry name" value="RdgB/HAM1 family non-canonical purine NTP pyrophosphatase"/>
    <property type="match status" value="1"/>
</dbReference>
<dbReference type="PANTHER" id="PTHR11067:SF9">
    <property type="entry name" value="INOSINE TRIPHOSPHATE PYROPHOSPHATASE"/>
    <property type="match status" value="1"/>
</dbReference>
<dbReference type="Pfam" id="PF01725">
    <property type="entry name" value="Ham1p_like"/>
    <property type="match status" value="1"/>
</dbReference>
<evidence type="ECO:0000313" key="12">
    <source>
        <dbReference type="EMBL" id="AJC73532.1"/>
    </source>
</evidence>
<protein>
    <recommendedName>
        <fullName evidence="10">dITP/XTP pyrophosphatase</fullName>
        <ecNumber evidence="10">3.6.1.66</ecNumber>
    </recommendedName>
    <alternativeName>
        <fullName evidence="10">Non-canonical purine NTP pyrophosphatase</fullName>
    </alternativeName>
    <alternativeName>
        <fullName evidence="10">Non-standard purine NTP pyrophosphatase</fullName>
    </alternativeName>
    <alternativeName>
        <fullName evidence="10">Nucleoside-triphosphate diphosphatase</fullName>
    </alternativeName>
    <alternativeName>
        <fullName evidence="10">Nucleoside-triphosphate pyrophosphatase</fullName>
        <shortName evidence="10">NTPase</shortName>
    </alternativeName>
</protein>
<dbReference type="GO" id="GO:0036222">
    <property type="term" value="F:XTP diphosphatase activity"/>
    <property type="evidence" value="ECO:0007669"/>
    <property type="project" value="UniProtKB-UniRule"/>
</dbReference>
<dbReference type="InterPro" id="IPR002637">
    <property type="entry name" value="RdgB/HAM1"/>
</dbReference>
<accession>A0A0X1KQJ4</accession>
<feature type="binding site" evidence="10">
    <location>
        <position position="38"/>
    </location>
    <ligand>
        <name>Mg(2+)</name>
        <dbReference type="ChEBI" id="CHEBI:18420"/>
    </ligand>
</feature>
<comment type="catalytic activity">
    <reaction evidence="9 10">
        <text>XTP + H2O = XMP + diphosphate + H(+)</text>
        <dbReference type="Rhea" id="RHEA:28610"/>
        <dbReference type="ChEBI" id="CHEBI:15377"/>
        <dbReference type="ChEBI" id="CHEBI:15378"/>
        <dbReference type="ChEBI" id="CHEBI:33019"/>
        <dbReference type="ChEBI" id="CHEBI:57464"/>
        <dbReference type="ChEBI" id="CHEBI:61314"/>
        <dbReference type="EC" id="3.6.1.66"/>
    </reaction>
</comment>
<gene>
    <name evidence="12" type="ORF">AJ81_04165</name>
</gene>
<comment type="catalytic activity">
    <reaction evidence="8 10">
        <text>dITP + H2O = dIMP + diphosphate + H(+)</text>
        <dbReference type="Rhea" id="RHEA:28342"/>
        <dbReference type="ChEBI" id="CHEBI:15377"/>
        <dbReference type="ChEBI" id="CHEBI:15378"/>
        <dbReference type="ChEBI" id="CHEBI:33019"/>
        <dbReference type="ChEBI" id="CHEBI:61194"/>
        <dbReference type="ChEBI" id="CHEBI:61382"/>
        <dbReference type="EC" id="3.6.1.66"/>
    </reaction>
</comment>
<dbReference type="GO" id="GO:0000166">
    <property type="term" value="F:nucleotide binding"/>
    <property type="evidence" value="ECO:0007669"/>
    <property type="project" value="UniProtKB-KW"/>
</dbReference>